<proteinExistence type="predicted"/>
<organism evidence="2 3">
    <name type="scientific">Amniculicola lignicola CBS 123094</name>
    <dbReference type="NCBI Taxonomy" id="1392246"/>
    <lineage>
        <taxon>Eukaryota</taxon>
        <taxon>Fungi</taxon>
        <taxon>Dikarya</taxon>
        <taxon>Ascomycota</taxon>
        <taxon>Pezizomycotina</taxon>
        <taxon>Dothideomycetes</taxon>
        <taxon>Pleosporomycetidae</taxon>
        <taxon>Pleosporales</taxon>
        <taxon>Amniculicolaceae</taxon>
        <taxon>Amniculicola</taxon>
    </lineage>
</organism>
<dbReference type="AlphaFoldDB" id="A0A6A5WIF4"/>
<name>A0A6A5WIF4_9PLEO</name>
<protein>
    <submittedName>
        <fullName evidence="2">Uncharacterized protein</fullName>
    </submittedName>
</protein>
<gene>
    <name evidence="2" type="ORF">P154DRAFT_211558</name>
</gene>
<sequence length="182" mass="20768">MFAQTPNTSILSILWISTKGIQIRYGHVNFCKPRRGCEKKRSNLKVRGGQNPSLFAISMKRKRLSGTQLKAEIARTSLCIISHMWNWHLDMPVLDDIISRESYVNTTTLLIISPALSFSRATMTLKTSGPRQRAFSSSPHTAHLSVTQRTNGPRASTQKPYPKRLPSQRQRRRRLPRLSVWA</sequence>
<reference evidence="2" key="1">
    <citation type="journal article" date="2020" name="Stud. Mycol.">
        <title>101 Dothideomycetes genomes: a test case for predicting lifestyles and emergence of pathogens.</title>
        <authorList>
            <person name="Haridas S."/>
            <person name="Albert R."/>
            <person name="Binder M."/>
            <person name="Bloem J."/>
            <person name="Labutti K."/>
            <person name="Salamov A."/>
            <person name="Andreopoulos B."/>
            <person name="Baker S."/>
            <person name="Barry K."/>
            <person name="Bills G."/>
            <person name="Bluhm B."/>
            <person name="Cannon C."/>
            <person name="Castanera R."/>
            <person name="Culley D."/>
            <person name="Daum C."/>
            <person name="Ezra D."/>
            <person name="Gonzalez J."/>
            <person name="Henrissat B."/>
            <person name="Kuo A."/>
            <person name="Liang C."/>
            <person name="Lipzen A."/>
            <person name="Lutzoni F."/>
            <person name="Magnuson J."/>
            <person name="Mondo S."/>
            <person name="Nolan M."/>
            <person name="Ohm R."/>
            <person name="Pangilinan J."/>
            <person name="Park H.-J."/>
            <person name="Ramirez L."/>
            <person name="Alfaro M."/>
            <person name="Sun H."/>
            <person name="Tritt A."/>
            <person name="Yoshinaga Y."/>
            <person name="Zwiers L.-H."/>
            <person name="Turgeon B."/>
            <person name="Goodwin S."/>
            <person name="Spatafora J."/>
            <person name="Crous P."/>
            <person name="Grigoriev I."/>
        </authorList>
    </citation>
    <scope>NUCLEOTIDE SEQUENCE</scope>
    <source>
        <strain evidence="2">CBS 123094</strain>
    </source>
</reference>
<feature type="region of interest" description="Disordered" evidence="1">
    <location>
        <begin position="129"/>
        <end position="182"/>
    </location>
</feature>
<feature type="compositionally biased region" description="Polar residues" evidence="1">
    <location>
        <begin position="129"/>
        <end position="159"/>
    </location>
</feature>
<dbReference type="EMBL" id="ML977592">
    <property type="protein sequence ID" value="KAF1999921.1"/>
    <property type="molecule type" value="Genomic_DNA"/>
</dbReference>
<accession>A0A6A5WIF4</accession>
<evidence type="ECO:0000313" key="2">
    <source>
        <dbReference type="EMBL" id="KAF1999921.1"/>
    </source>
</evidence>
<evidence type="ECO:0000256" key="1">
    <source>
        <dbReference type="SAM" id="MobiDB-lite"/>
    </source>
</evidence>
<keyword evidence="3" id="KW-1185">Reference proteome</keyword>
<evidence type="ECO:0000313" key="3">
    <source>
        <dbReference type="Proteomes" id="UP000799779"/>
    </source>
</evidence>
<dbReference type="Proteomes" id="UP000799779">
    <property type="component" value="Unassembled WGS sequence"/>
</dbReference>